<evidence type="ECO:0000256" key="1">
    <source>
        <dbReference type="SAM" id="MobiDB-lite"/>
    </source>
</evidence>
<dbReference type="AlphaFoldDB" id="A0A9D4RGC1"/>
<evidence type="ECO:0000313" key="3">
    <source>
        <dbReference type="Proteomes" id="UP000828390"/>
    </source>
</evidence>
<dbReference type="EMBL" id="JAIWYP010000002">
    <property type="protein sequence ID" value="KAH3866473.1"/>
    <property type="molecule type" value="Genomic_DNA"/>
</dbReference>
<name>A0A9D4RGC1_DREPO</name>
<feature type="region of interest" description="Disordered" evidence="1">
    <location>
        <begin position="60"/>
        <end position="85"/>
    </location>
</feature>
<evidence type="ECO:0000313" key="2">
    <source>
        <dbReference type="EMBL" id="KAH3866473.1"/>
    </source>
</evidence>
<protein>
    <submittedName>
        <fullName evidence="2">Uncharacterized protein</fullName>
    </submittedName>
</protein>
<accession>A0A9D4RGC1</accession>
<proteinExistence type="predicted"/>
<dbReference type="Proteomes" id="UP000828390">
    <property type="component" value="Unassembled WGS sequence"/>
</dbReference>
<sequence>MAELNDNGEADNDNERGLFQTFVIIYENLGSQKLVNSARRRTKIPRLGLLHMRYKACKESLTKKNDKRSQADTLTKLTEKPMGNN</sequence>
<gene>
    <name evidence="2" type="ORF">DPMN_029537</name>
</gene>
<reference evidence="2" key="1">
    <citation type="journal article" date="2019" name="bioRxiv">
        <title>The Genome of the Zebra Mussel, Dreissena polymorpha: A Resource for Invasive Species Research.</title>
        <authorList>
            <person name="McCartney M.A."/>
            <person name="Auch B."/>
            <person name="Kono T."/>
            <person name="Mallez S."/>
            <person name="Zhang Y."/>
            <person name="Obille A."/>
            <person name="Becker A."/>
            <person name="Abrahante J.E."/>
            <person name="Garbe J."/>
            <person name="Badalamenti J.P."/>
            <person name="Herman A."/>
            <person name="Mangelson H."/>
            <person name="Liachko I."/>
            <person name="Sullivan S."/>
            <person name="Sone E.D."/>
            <person name="Koren S."/>
            <person name="Silverstein K.A.T."/>
            <person name="Beckman K.B."/>
            <person name="Gohl D.M."/>
        </authorList>
    </citation>
    <scope>NUCLEOTIDE SEQUENCE</scope>
    <source>
        <strain evidence="2">Duluth1</strain>
        <tissue evidence="2">Whole animal</tissue>
    </source>
</reference>
<keyword evidence="3" id="KW-1185">Reference proteome</keyword>
<feature type="compositionally biased region" description="Basic and acidic residues" evidence="1">
    <location>
        <begin position="60"/>
        <end position="70"/>
    </location>
</feature>
<organism evidence="2 3">
    <name type="scientific">Dreissena polymorpha</name>
    <name type="common">Zebra mussel</name>
    <name type="synonym">Mytilus polymorpha</name>
    <dbReference type="NCBI Taxonomy" id="45954"/>
    <lineage>
        <taxon>Eukaryota</taxon>
        <taxon>Metazoa</taxon>
        <taxon>Spiralia</taxon>
        <taxon>Lophotrochozoa</taxon>
        <taxon>Mollusca</taxon>
        <taxon>Bivalvia</taxon>
        <taxon>Autobranchia</taxon>
        <taxon>Heteroconchia</taxon>
        <taxon>Euheterodonta</taxon>
        <taxon>Imparidentia</taxon>
        <taxon>Neoheterodontei</taxon>
        <taxon>Myida</taxon>
        <taxon>Dreissenoidea</taxon>
        <taxon>Dreissenidae</taxon>
        <taxon>Dreissena</taxon>
    </lineage>
</organism>
<comment type="caution">
    <text evidence="2">The sequence shown here is derived from an EMBL/GenBank/DDBJ whole genome shotgun (WGS) entry which is preliminary data.</text>
</comment>
<reference evidence="2" key="2">
    <citation type="submission" date="2020-11" db="EMBL/GenBank/DDBJ databases">
        <authorList>
            <person name="McCartney M.A."/>
            <person name="Auch B."/>
            <person name="Kono T."/>
            <person name="Mallez S."/>
            <person name="Becker A."/>
            <person name="Gohl D.M."/>
            <person name="Silverstein K.A.T."/>
            <person name="Koren S."/>
            <person name="Bechman K.B."/>
            <person name="Herman A."/>
            <person name="Abrahante J.E."/>
            <person name="Garbe J."/>
        </authorList>
    </citation>
    <scope>NUCLEOTIDE SEQUENCE</scope>
    <source>
        <strain evidence="2">Duluth1</strain>
        <tissue evidence="2">Whole animal</tissue>
    </source>
</reference>